<keyword evidence="1" id="KW-1133">Transmembrane helix</keyword>
<proteinExistence type="predicted"/>
<keyword evidence="1" id="KW-0472">Membrane</keyword>
<protein>
    <recommendedName>
        <fullName evidence="2">Phage shock protein PspC N-terminal domain-containing protein</fullName>
    </recommendedName>
</protein>
<dbReference type="OrthoDB" id="5772680at2"/>
<reference evidence="4" key="1">
    <citation type="submission" date="2016-07" db="EMBL/GenBank/DDBJ databases">
        <authorList>
            <person name="Florea S."/>
            <person name="Webb J.S."/>
            <person name="Jaromczyk J."/>
            <person name="Schardl C.L."/>
        </authorList>
    </citation>
    <scope>NUCLEOTIDE SEQUENCE [LARGE SCALE GENOMIC DNA]</scope>
    <source>
        <strain evidence="4">IPB1</strain>
    </source>
</reference>
<dbReference type="InterPro" id="IPR007168">
    <property type="entry name" value="Phageshock_PspC_N"/>
</dbReference>
<organism evidence="3 4">
    <name type="scientific">Pseudoalteromonas luteoviolacea</name>
    <dbReference type="NCBI Taxonomy" id="43657"/>
    <lineage>
        <taxon>Bacteria</taxon>
        <taxon>Pseudomonadati</taxon>
        <taxon>Pseudomonadota</taxon>
        <taxon>Gammaproteobacteria</taxon>
        <taxon>Alteromonadales</taxon>
        <taxon>Pseudoalteromonadaceae</taxon>
        <taxon>Pseudoalteromonas</taxon>
    </lineage>
</organism>
<keyword evidence="1" id="KW-0812">Transmembrane</keyword>
<dbReference type="EMBL" id="MAUJ01000006">
    <property type="protein sequence ID" value="OCQ20309.1"/>
    <property type="molecule type" value="Genomic_DNA"/>
</dbReference>
<accession>A0A1C0TN82</accession>
<sequence>MNSELYQSHDKSAPQKKLAGVCIKLAKRFDLPVWLVRVLVILLALKFTWACVVGYGLAWLCMSDDR</sequence>
<evidence type="ECO:0000256" key="1">
    <source>
        <dbReference type="SAM" id="Phobius"/>
    </source>
</evidence>
<name>A0A1C0TN82_9GAMM</name>
<dbReference type="RefSeq" id="WP_065791782.1">
    <property type="nucleotide sequence ID" value="NZ_JAGJED010000006.1"/>
</dbReference>
<dbReference type="Pfam" id="PF04024">
    <property type="entry name" value="PspC"/>
    <property type="match status" value="1"/>
</dbReference>
<dbReference type="AlphaFoldDB" id="A0A1C0TN82"/>
<evidence type="ECO:0000313" key="4">
    <source>
        <dbReference type="Proteomes" id="UP000093366"/>
    </source>
</evidence>
<evidence type="ECO:0000313" key="3">
    <source>
        <dbReference type="EMBL" id="OCQ20309.1"/>
    </source>
</evidence>
<gene>
    <name evidence="3" type="ORF">A7985_17970</name>
</gene>
<feature type="domain" description="Phage shock protein PspC N-terminal" evidence="2">
    <location>
        <begin position="11"/>
        <end position="63"/>
    </location>
</feature>
<comment type="caution">
    <text evidence="3">The sequence shown here is derived from an EMBL/GenBank/DDBJ whole genome shotgun (WGS) entry which is preliminary data.</text>
</comment>
<feature type="transmembrane region" description="Helical" evidence="1">
    <location>
        <begin position="34"/>
        <end position="60"/>
    </location>
</feature>
<dbReference type="Proteomes" id="UP000093366">
    <property type="component" value="Unassembled WGS sequence"/>
</dbReference>
<evidence type="ECO:0000259" key="2">
    <source>
        <dbReference type="Pfam" id="PF04024"/>
    </source>
</evidence>